<reference evidence="2" key="1">
    <citation type="submission" date="2021-02" db="EMBL/GenBank/DDBJ databases">
        <authorList>
            <person name="Dougan E. K."/>
            <person name="Rhodes N."/>
            <person name="Thang M."/>
            <person name="Chan C."/>
        </authorList>
    </citation>
    <scope>NUCLEOTIDE SEQUENCE</scope>
</reference>
<name>A0A813I494_POLGL</name>
<feature type="region of interest" description="Disordered" evidence="1">
    <location>
        <begin position="74"/>
        <end position="272"/>
    </location>
</feature>
<protein>
    <submittedName>
        <fullName evidence="2">Uncharacterized protein</fullName>
    </submittedName>
</protein>
<feature type="compositionally biased region" description="Polar residues" evidence="1">
    <location>
        <begin position="117"/>
        <end position="128"/>
    </location>
</feature>
<organism evidence="2 3">
    <name type="scientific">Polarella glacialis</name>
    <name type="common">Dinoflagellate</name>
    <dbReference type="NCBI Taxonomy" id="89957"/>
    <lineage>
        <taxon>Eukaryota</taxon>
        <taxon>Sar</taxon>
        <taxon>Alveolata</taxon>
        <taxon>Dinophyceae</taxon>
        <taxon>Suessiales</taxon>
        <taxon>Suessiaceae</taxon>
        <taxon>Polarella</taxon>
    </lineage>
</organism>
<feature type="non-terminal residue" evidence="2">
    <location>
        <position position="1"/>
    </location>
</feature>
<accession>A0A813I494</accession>
<dbReference type="EMBL" id="CAJNNW010004720">
    <property type="protein sequence ID" value="CAE8646685.1"/>
    <property type="molecule type" value="Genomic_DNA"/>
</dbReference>
<feature type="compositionally biased region" description="Basic and acidic residues" evidence="1">
    <location>
        <begin position="233"/>
        <end position="272"/>
    </location>
</feature>
<feature type="compositionally biased region" description="Basic and acidic residues" evidence="1">
    <location>
        <begin position="197"/>
        <end position="218"/>
    </location>
</feature>
<feature type="compositionally biased region" description="Basic and acidic residues" evidence="1">
    <location>
        <begin position="181"/>
        <end position="190"/>
    </location>
</feature>
<feature type="compositionally biased region" description="Pro residues" evidence="1">
    <location>
        <begin position="85"/>
        <end position="96"/>
    </location>
</feature>
<gene>
    <name evidence="2" type="ORF">PGLA2088_LOCUS5020</name>
</gene>
<evidence type="ECO:0000313" key="2">
    <source>
        <dbReference type="EMBL" id="CAE8646685.1"/>
    </source>
</evidence>
<proteinExistence type="predicted"/>
<dbReference type="Proteomes" id="UP000626109">
    <property type="component" value="Unassembled WGS sequence"/>
</dbReference>
<feature type="compositionally biased region" description="Acidic residues" evidence="1">
    <location>
        <begin position="1"/>
        <end position="11"/>
    </location>
</feature>
<evidence type="ECO:0000256" key="1">
    <source>
        <dbReference type="SAM" id="MobiDB-lite"/>
    </source>
</evidence>
<feature type="region of interest" description="Disordered" evidence="1">
    <location>
        <begin position="1"/>
        <end position="22"/>
    </location>
</feature>
<feature type="compositionally biased region" description="Low complexity" evidence="1">
    <location>
        <begin position="219"/>
        <end position="228"/>
    </location>
</feature>
<sequence>ASQPENQEEDAPPQKEFSTQVLSRDSHLTIAGGESAGGASSSVSRATATKEVAFGSMRPGGFVEELSPAQPVAAALPGRPLRPVGSPPPYEPPLPTRPLLRRRALAAPEARDERQAVQHSSEAQQLQRHAQDEGLAGGAVPSSSSSSRRPPPKNKVESSASTAQEDSAPRPSKGGGSKGGDWGRDREEGAGKGGNKTRGDRSGDWRRDQGTEPRKEAPSSEPSSGAPAFRSAAAREERPKAASDAREERFAREPRGQDEAERPEKLRSRPKK</sequence>
<feature type="non-terminal residue" evidence="2">
    <location>
        <position position="272"/>
    </location>
</feature>
<comment type="caution">
    <text evidence="2">The sequence shown here is derived from an EMBL/GenBank/DDBJ whole genome shotgun (WGS) entry which is preliminary data.</text>
</comment>
<dbReference type="AlphaFoldDB" id="A0A813I494"/>
<evidence type="ECO:0000313" key="3">
    <source>
        <dbReference type="Proteomes" id="UP000626109"/>
    </source>
</evidence>